<dbReference type="KEGG" id="kfl:Kfla_1607"/>
<reference evidence="2" key="1">
    <citation type="submission" date="2009-09" db="EMBL/GenBank/DDBJ databases">
        <title>The complete genome of Kribbella flavida DSM 17836.</title>
        <authorList>
            <consortium name="US DOE Joint Genome Institute (JGI-PGF)"/>
            <person name="Lucas S."/>
            <person name="Copeland A."/>
            <person name="Lapidus A."/>
            <person name="Glavina del Rio T."/>
            <person name="Dalin E."/>
            <person name="Tice H."/>
            <person name="Bruce D."/>
            <person name="Goodwin L."/>
            <person name="Pitluck S."/>
            <person name="Kyrpides N."/>
            <person name="Mavromatis K."/>
            <person name="Ivanova N."/>
            <person name="Saunders E."/>
            <person name="Brettin T."/>
            <person name="Detter J.C."/>
            <person name="Han C."/>
            <person name="Larimer F."/>
            <person name="Land M."/>
            <person name="Hauser L."/>
            <person name="Markowitz V."/>
            <person name="Cheng J.-F."/>
            <person name="Hugenholtz P."/>
            <person name="Woyke T."/>
            <person name="Wu D."/>
            <person name="Pukall R."/>
            <person name="Klenk H.-P."/>
            <person name="Eisen J.A."/>
        </authorList>
    </citation>
    <scope>NUCLEOTIDE SEQUENCE [LARGE SCALE GENOMIC DNA]</scope>
    <source>
        <strain evidence="2">DSM 17836 / JCM 10339 / NBRC 14399</strain>
    </source>
</reference>
<dbReference type="InterPro" id="IPR001387">
    <property type="entry name" value="Cro/C1-type_HTH"/>
</dbReference>
<dbReference type="eggNOG" id="COG1396">
    <property type="taxonomic scope" value="Bacteria"/>
</dbReference>
<dbReference type="HOGENOM" id="CLU_107605_0_0_11"/>
<dbReference type="OrthoDB" id="3680625at2"/>
<dbReference type="AlphaFoldDB" id="D2PMF9"/>
<name>D2PMF9_KRIFD</name>
<dbReference type="EMBL" id="CP001736">
    <property type="protein sequence ID" value="ADB30703.1"/>
    <property type="molecule type" value="Genomic_DNA"/>
</dbReference>
<accession>D2PMF9</accession>
<keyword evidence="2" id="KW-1185">Reference proteome</keyword>
<dbReference type="GO" id="GO:0003677">
    <property type="term" value="F:DNA binding"/>
    <property type="evidence" value="ECO:0007669"/>
    <property type="project" value="InterPro"/>
</dbReference>
<dbReference type="CDD" id="cd00093">
    <property type="entry name" value="HTH_XRE"/>
    <property type="match status" value="1"/>
</dbReference>
<evidence type="ECO:0000313" key="2">
    <source>
        <dbReference type="Proteomes" id="UP000007967"/>
    </source>
</evidence>
<dbReference type="Pfam" id="PF13560">
    <property type="entry name" value="HTH_31"/>
    <property type="match status" value="1"/>
</dbReference>
<dbReference type="InterPro" id="IPR010982">
    <property type="entry name" value="Lambda_DNA-bd_dom_sf"/>
</dbReference>
<proteinExistence type="predicted"/>
<reference evidence="1 2" key="2">
    <citation type="journal article" date="2010" name="Stand. Genomic Sci.">
        <title>Complete genome sequence of Kribbella flavida type strain (IFO 14399).</title>
        <authorList>
            <person name="Pukall R."/>
            <person name="Lapidus A."/>
            <person name="Glavina Del Rio T."/>
            <person name="Copeland A."/>
            <person name="Tice H."/>
            <person name="Cheng J.-F."/>
            <person name="Lucas S."/>
            <person name="Chen F."/>
            <person name="Nolan M."/>
            <person name="LaButti K."/>
            <person name="Pati A."/>
            <person name="Ivanova N."/>
            <person name="Mavrommatis K."/>
            <person name="Mikhailova N."/>
            <person name="Pitluck S."/>
            <person name="Bruce D."/>
            <person name="Goodwin L."/>
            <person name="Land M."/>
            <person name="Hauser L."/>
            <person name="Chang Y.-J."/>
            <person name="Jeffries C.D."/>
            <person name="Chen A."/>
            <person name="Palaniappan K."/>
            <person name="Chain P."/>
            <person name="Rohde M."/>
            <person name="Goeker M."/>
            <person name="Bristow J."/>
            <person name="Eisen J.A."/>
            <person name="Markowitz V."/>
            <person name="Hugenholtz P."/>
            <person name="Kyrpides N.C."/>
            <person name="Klenk H.-P."/>
            <person name="Brettin T."/>
        </authorList>
    </citation>
    <scope>NUCLEOTIDE SEQUENCE [LARGE SCALE GENOMIC DNA]</scope>
    <source>
        <strain evidence="2">DSM 17836 / JCM 10339 / NBRC 14399</strain>
    </source>
</reference>
<dbReference type="SUPFAM" id="SSF47413">
    <property type="entry name" value="lambda repressor-like DNA-binding domains"/>
    <property type="match status" value="1"/>
</dbReference>
<protein>
    <submittedName>
        <fullName evidence="1">Uncharacterized protein</fullName>
    </submittedName>
</protein>
<organism evidence="1 2">
    <name type="scientific">Kribbella flavida (strain DSM 17836 / JCM 10339 / NBRC 14399)</name>
    <dbReference type="NCBI Taxonomy" id="479435"/>
    <lineage>
        <taxon>Bacteria</taxon>
        <taxon>Bacillati</taxon>
        <taxon>Actinomycetota</taxon>
        <taxon>Actinomycetes</taxon>
        <taxon>Propionibacteriales</taxon>
        <taxon>Kribbellaceae</taxon>
        <taxon>Kribbella</taxon>
    </lineage>
</organism>
<gene>
    <name evidence="1" type="ordered locus">Kfla_1607</name>
</gene>
<dbReference type="Proteomes" id="UP000007967">
    <property type="component" value="Chromosome"/>
</dbReference>
<evidence type="ECO:0000313" key="1">
    <source>
        <dbReference type="EMBL" id="ADB30703.1"/>
    </source>
</evidence>
<sequence>MTDAHARNLDLQRQWYGEPLGDRFRRLLDRLGQSQAQLAGVLGLSAPMLSQLMSGQRAKISNPAVLSRLLQLEAMVGEPGWDALSRTEQERRIEAVRAARQTTLTVDQAKHPGAEPAAAADPVAIIQSLLRDLASASELEDAARLLAAHHPDLAEALRVLGAGRTQDARAYYAKLTARR</sequence>
<dbReference type="RefSeq" id="WP_012919259.1">
    <property type="nucleotide sequence ID" value="NC_013729.1"/>
</dbReference>
<dbReference type="STRING" id="479435.Kfla_1607"/>